<dbReference type="EMBL" id="ASPP01029940">
    <property type="protein sequence ID" value="ETO04163.1"/>
    <property type="molecule type" value="Genomic_DNA"/>
</dbReference>
<reference evidence="1 2" key="1">
    <citation type="journal article" date="2013" name="Curr. Biol.">
        <title>The Genome of the Foraminiferan Reticulomyxa filosa.</title>
        <authorList>
            <person name="Glockner G."/>
            <person name="Hulsmann N."/>
            <person name="Schleicher M."/>
            <person name="Noegel A.A."/>
            <person name="Eichinger L."/>
            <person name="Gallinger C."/>
            <person name="Pawlowski J."/>
            <person name="Sierra R."/>
            <person name="Euteneuer U."/>
            <person name="Pillet L."/>
            <person name="Moustafa A."/>
            <person name="Platzer M."/>
            <person name="Groth M."/>
            <person name="Szafranski K."/>
            <person name="Schliwa M."/>
        </authorList>
    </citation>
    <scope>NUCLEOTIDE SEQUENCE [LARGE SCALE GENOMIC DNA]</scope>
</reference>
<gene>
    <name evidence="1" type="ORF">RFI_33235</name>
</gene>
<organism evidence="1 2">
    <name type="scientific">Reticulomyxa filosa</name>
    <dbReference type="NCBI Taxonomy" id="46433"/>
    <lineage>
        <taxon>Eukaryota</taxon>
        <taxon>Sar</taxon>
        <taxon>Rhizaria</taxon>
        <taxon>Retaria</taxon>
        <taxon>Foraminifera</taxon>
        <taxon>Monothalamids</taxon>
        <taxon>Reticulomyxidae</taxon>
        <taxon>Reticulomyxa</taxon>
    </lineage>
</organism>
<dbReference type="AlphaFoldDB" id="X6LQI6"/>
<accession>X6LQI6</accession>
<evidence type="ECO:0000313" key="1">
    <source>
        <dbReference type="EMBL" id="ETO04163.1"/>
    </source>
</evidence>
<feature type="non-terminal residue" evidence="1">
    <location>
        <position position="1"/>
    </location>
</feature>
<proteinExistence type="predicted"/>
<name>X6LQI6_RETFI</name>
<dbReference type="Proteomes" id="UP000023152">
    <property type="component" value="Unassembled WGS sequence"/>
</dbReference>
<evidence type="ECO:0000313" key="2">
    <source>
        <dbReference type="Proteomes" id="UP000023152"/>
    </source>
</evidence>
<sequence>VNQLSSLDGSFTRGRKFPSKKHEYHNVEPLELVKLREKARNTILKDEEYVDTADFFNYTKVPAARSIDTLKKGDGRDPTVPSYIIPEKSTVTPGETYVDYKDQIAELKDKTQKYINKKPQTSQIPSEALDTYINNTFVSLDKLKKE</sequence>
<protein>
    <submittedName>
        <fullName evidence="1">Uncharacterized protein</fullName>
    </submittedName>
</protein>
<comment type="caution">
    <text evidence="1">The sequence shown here is derived from an EMBL/GenBank/DDBJ whole genome shotgun (WGS) entry which is preliminary data.</text>
</comment>
<keyword evidence="2" id="KW-1185">Reference proteome</keyword>